<proteinExistence type="predicted"/>
<reference evidence="1 2" key="1">
    <citation type="submission" date="2023-01" db="EMBL/GenBank/DDBJ databases">
        <title>Novel species of the genus Asticcacaulis isolated from rivers.</title>
        <authorList>
            <person name="Lu H."/>
        </authorList>
    </citation>
    <scope>NUCLEOTIDE SEQUENCE [LARGE SCALE GENOMIC DNA]</scope>
    <source>
        <strain evidence="1 2">BYS171W</strain>
    </source>
</reference>
<dbReference type="RefSeq" id="WP_272748031.1">
    <property type="nucleotide sequence ID" value="NZ_JAQQKX010000007.1"/>
</dbReference>
<evidence type="ECO:0000313" key="1">
    <source>
        <dbReference type="EMBL" id="MDC7683561.1"/>
    </source>
</evidence>
<sequence>MATSFKRNITKILPPDHQTRVIREYRNLANLNQSAATGRVLNLSRVYRRHYKDADYGKNPFFQSSLLNRCIILKHTLRLNERHFYHGSRRTVTKIILPYDHFDLRLGASSIYIGQVGFEHLARQYLSIDDFDKNPDMKILRLLDRLPSLDPFLVRETLARQGFRPDGIYLALSPADLGRMMRFTSNEIERLVNTALGEHYSGASMKLGNKILSDELDRELMPLKTTFRMTEHEFTEGIFAWRGFLYYKWRYLELQDQLRVVLSGIGTYQPTGMRDDRVKDYLEQARIRLAKGMAKALNQAYEVLKIYDTAYSDLVSRSKPGPFKRFLLNGSGLFTELGEIIGTLDHISSFWTFRMNKAIQTGKPMKAIEYADVLMDFESGLNHLFEERPTFNMTTSGFMRAQIPAA</sequence>
<dbReference type="EMBL" id="JAQQKX010000007">
    <property type="protein sequence ID" value="MDC7683561.1"/>
    <property type="molecule type" value="Genomic_DNA"/>
</dbReference>
<keyword evidence="2" id="KW-1185">Reference proteome</keyword>
<accession>A0ABT5HU11</accession>
<dbReference type="Proteomes" id="UP001214854">
    <property type="component" value="Unassembled WGS sequence"/>
</dbReference>
<protein>
    <submittedName>
        <fullName evidence="1">Uncharacterized protein</fullName>
    </submittedName>
</protein>
<gene>
    <name evidence="1" type="ORF">PQU92_09755</name>
</gene>
<evidence type="ECO:0000313" key="2">
    <source>
        <dbReference type="Proteomes" id="UP001214854"/>
    </source>
</evidence>
<name>A0ABT5HU11_9CAUL</name>
<comment type="caution">
    <text evidence="1">The sequence shown here is derived from an EMBL/GenBank/DDBJ whole genome shotgun (WGS) entry which is preliminary data.</text>
</comment>
<organism evidence="1 2">
    <name type="scientific">Asticcacaulis aquaticus</name>
    <dbReference type="NCBI Taxonomy" id="2984212"/>
    <lineage>
        <taxon>Bacteria</taxon>
        <taxon>Pseudomonadati</taxon>
        <taxon>Pseudomonadota</taxon>
        <taxon>Alphaproteobacteria</taxon>
        <taxon>Caulobacterales</taxon>
        <taxon>Caulobacteraceae</taxon>
        <taxon>Asticcacaulis</taxon>
    </lineage>
</organism>